<dbReference type="InParanoid" id="A0A3Q7HF30"/>
<comment type="similarity">
    <text evidence="1">Belongs to the flavin monoamine oxidase family.</text>
</comment>
<dbReference type="InterPro" id="IPR036188">
    <property type="entry name" value="FAD/NAD-bd_sf"/>
</dbReference>
<dbReference type="SUPFAM" id="SSF51905">
    <property type="entry name" value="FAD/NAD(P)-binding domain"/>
    <property type="match status" value="1"/>
</dbReference>
<sequence>MIIGAGLAGLAAAKQLMLFVIEVTVLEGRKRGGGRVYKKEMEGGNKVDTPLGLLGRQLSYTLHKVRDQCLLYCAEADYIELLEKASKVSTELSQVFSLGEKLETLQKDFGVAIDVEEMRLFNWHLANLGYANAISLAFLDQDDPYDMGGDHNFLSGGNGRLVHPLTENVLIIFLKIVHIILFDGDMTLCMVPLRVLKSRSISFILELPKKIGHNKKIGFGHGIDDSLYRGEFFLF</sequence>
<keyword evidence="3" id="KW-1185">Reference proteome</keyword>
<reference evidence="2" key="1">
    <citation type="journal article" date="2012" name="Nature">
        <title>The tomato genome sequence provides insights into fleshy fruit evolution.</title>
        <authorList>
            <consortium name="Tomato Genome Consortium"/>
        </authorList>
    </citation>
    <scope>NUCLEOTIDE SEQUENCE [LARGE SCALE GENOMIC DNA]</scope>
    <source>
        <strain evidence="2">cv. Heinz 1706</strain>
    </source>
</reference>
<dbReference type="InterPro" id="IPR050281">
    <property type="entry name" value="Flavin_monoamine_oxidase"/>
</dbReference>
<protein>
    <submittedName>
        <fullName evidence="2">Uncharacterized protein</fullName>
    </submittedName>
</protein>
<dbReference type="Gene3D" id="3.50.50.60">
    <property type="entry name" value="FAD/NAD(P)-binding domain"/>
    <property type="match status" value="1"/>
</dbReference>
<proteinExistence type="inferred from homology"/>
<dbReference type="Proteomes" id="UP000004994">
    <property type="component" value="Chromosome 5"/>
</dbReference>
<dbReference type="Pfam" id="PF13450">
    <property type="entry name" value="NAD_binding_8"/>
    <property type="match status" value="1"/>
</dbReference>
<reference evidence="2" key="2">
    <citation type="submission" date="2019-01" db="UniProtKB">
        <authorList>
            <consortium name="EnsemblPlants"/>
        </authorList>
    </citation>
    <scope>IDENTIFICATION</scope>
    <source>
        <strain evidence="2">cv. Heinz 1706</strain>
    </source>
</reference>
<dbReference type="Gramene" id="Solyc05g051145.1.1">
    <property type="protein sequence ID" value="Solyc05g051145.1.1"/>
    <property type="gene ID" value="Solyc05g051145.1"/>
</dbReference>
<dbReference type="STRING" id="4081.A0A3Q7HF30"/>
<evidence type="ECO:0000256" key="1">
    <source>
        <dbReference type="ARBA" id="ARBA00005995"/>
    </source>
</evidence>
<dbReference type="GO" id="GO:0016491">
    <property type="term" value="F:oxidoreductase activity"/>
    <property type="evidence" value="ECO:0000318"/>
    <property type="project" value="GO_Central"/>
</dbReference>
<organism evidence="2">
    <name type="scientific">Solanum lycopersicum</name>
    <name type="common">Tomato</name>
    <name type="synonym">Lycopersicon esculentum</name>
    <dbReference type="NCBI Taxonomy" id="4081"/>
    <lineage>
        <taxon>Eukaryota</taxon>
        <taxon>Viridiplantae</taxon>
        <taxon>Streptophyta</taxon>
        <taxon>Embryophyta</taxon>
        <taxon>Tracheophyta</taxon>
        <taxon>Spermatophyta</taxon>
        <taxon>Magnoliopsida</taxon>
        <taxon>eudicotyledons</taxon>
        <taxon>Gunneridae</taxon>
        <taxon>Pentapetalae</taxon>
        <taxon>asterids</taxon>
        <taxon>lamiids</taxon>
        <taxon>Solanales</taxon>
        <taxon>Solanaceae</taxon>
        <taxon>Solanoideae</taxon>
        <taxon>Solaneae</taxon>
        <taxon>Solanum</taxon>
        <taxon>Solanum subgen. Lycopersicon</taxon>
    </lineage>
</organism>
<dbReference type="EnsemblPlants" id="Solyc05g051145.1.1">
    <property type="protein sequence ID" value="Solyc05g051145.1.1"/>
    <property type="gene ID" value="Solyc05g051145.1"/>
</dbReference>
<name>A0A3Q7HF30_SOLLC</name>
<dbReference type="PANTHER" id="PTHR10742:SF260">
    <property type="entry name" value="PROTEIN FLOWERING LOCUS D"/>
    <property type="match status" value="1"/>
</dbReference>
<dbReference type="AlphaFoldDB" id="A0A3Q7HF30"/>
<dbReference type="PaxDb" id="4081-Solyc05g051150.1.1"/>
<evidence type="ECO:0000313" key="2">
    <source>
        <dbReference type="EnsemblPlants" id="Solyc05g051145.1.1"/>
    </source>
</evidence>
<accession>A0A3Q7HF30</accession>
<evidence type="ECO:0000313" key="3">
    <source>
        <dbReference type="Proteomes" id="UP000004994"/>
    </source>
</evidence>
<dbReference type="PANTHER" id="PTHR10742">
    <property type="entry name" value="FLAVIN MONOAMINE OXIDASE"/>
    <property type="match status" value="1"/>
</dbReference>